<dbReference type="InParanoid" id="A0A2H3DBB3"/>
<accession>A0A2H3DBB3</accession>
<protein>
    <submittedName>
        <fullName evidence="1">Uncharacterized protein</fullName>
    </submittedName>
</protein>
<dbReference type="AlphaFoldDB" id="A0A2H3DBB3"/>
<gene>
    <name evidence="1" type="ORF">ARMGADRAFT_163863</name>
</gene>
<dbReference type="OMA" id="SAFRSWY"/>
<dbReference type="OrthoDB" id="3067792at2759"/>
<proteinExistence type="predicted"/>
<dbReference type="EMBL" id="KZ293658">
    <property type="protein sequence ID" value="PBK92525.1"/>
    <property type="molecule type" value="Genomic_DNA"/>
</dbReference>
<organism evidence="1 2">
    <name type="scientific">Armillaria gallica</name>
    <name type="common">Bulbous honey fungus</name>
    <name type="synonym">Armillaria bulbosa</name>
    <dbReference type="NCBI Taxonomy" id="47427"/>
    <lineage>
        <taxon>Eukaryota</taxon>
        <taxon>Fungi</taxon>
        <taxon>Dikarya</taxon>
        <taxon>Basidiomycota</taxon>
        <taxon>Agaricomycotina</taxon>
        <taxon>Agaricomycetes</taxon>
        <taxon>Agaricomycetidae</taxon>
        <taxon>Agaricales</taxon>
        <taxon>Marasmiineae</taxon>
        <taxon>Physalacriaceae</taxon>
        <taxon>Armillaria</taxon>
    </lineage>
</organism>
<name>A0A2H3DBB3_ARMGA</name>
<keyword evidence="2" id="KW-1185">Reference proteome</keyword>
<sequence length="299" mass="33808">MIPLARAQQAMACRLLHRPVLQGRIPTSPLFIQYRSLRLPPIKTLNPKALTESDFRDLSKQKTFSSSGPRQIFYYFHIMPKSYMSFPDKTTGFLYYWTHSDLPATAGQIRFRLTSTNDPSLFESGSDPLRPDGTPWAIQLARLLKVHDSGSGYVQILLDDGLVSKDLIRSKYFRLYEKLRLHANSVLIESFDDVFPLSFPRSTLSISAASSDGAAQVLLRLDDQPWVEDLRLAEPGKRVNAHVRLQISDNSKRPGLQVVRIFSPSGAQLDSNLPLIKSVKLEGHTSAFRSWYLQSTKKS</sequence>
<evidence type="ECO:0000313" key="1">
    <source>
        <dbReference type="EMBL" id="PBK92525.1"/>
    </source>
</evidence>
<evidence type="ECO:0000313" key="2">
    <source>
        <dbReference type="Proteomes" id="UP000217790"/>
    </source>
</evidence>
<dbReference type="Proteomes" id="UP000217790">
    <property type="component" value="Unassembled WGS sequence"/>
</dbReference>
<reference evidence="2" key="1">
    <citation type="journal article" date="2017" name="Nat. Ecol. Evol.">
        <title>Genome expansion and lineage-specific genetic innovations in the forest pathogenic fungi Armillaria.</title>
        <authorList>
            <person name="Sipos G."/>
            <person name="Prasanna A.N."/>
            <person name="Walter M.C."/>
            <person name="O'Connor E."/>
            <person name="Balint B."/>
            <person name="Krizsan K."/>
            <person name="Kiss B."/>
            <person name="Hess J."/>
            <person name="Varga T."/>
            <person name="Slot J."/>
            <person name="Riley R."/>
            <person name="Boka B."/>
            <person name="Rigling D."/>
            <person name="Barry K."/>
            <person name="Lee J."/>
            <person name="Mihaltcheva S."/>
            <person name="LaButti K."/>
            <person name="Lipzen A."/>
            <person name="Waldron R."/>
            <person name="Moloney N.M."/>
            <person name="Sperisen C."/>
            <person name="Kredics L."/>
            <person name="Vagvoelgyi C."/>
            <person name="Patrignani A."/>
            <person name="Fitzpatrick D."/>
            <person name="Nagy I."/>
            <person name="Doyle S."/>
            <person name="Anderson J.B."/>
            <person name="Grigoriev I.V."/>
            <person name="Gueldener U."/>
            <person name="Muensterkoetter M."/>
            <person name="Nagy L.G."/>
        </authorList>
    </citation>
    <scope>NUCLEOTIDE SEQUENCE [LARGE SCALE GENOMIC DNA]</scope>
    <source>
        <strain evidence="2">Ar21-2</strain>
    </source>
</reference>